<evidence type="ECO:0000259" key="3">
    <source>
        <dbReference type="SMART" id="SM00822"/>
    </source>
</evidence>
<gene>
    <name evidence="4" type="primary">kduD</name>
    <name evidence="4" type="ORF">GCM10012280_49040</name>
</gene>
<dbReference type="SUPFAM" id="SSF51735">
    <property type="entry name" value="NAD(P)-binding Rossmann-fold domains"/>
    <property type="match status" value="1"/>
</dbReference>
<dbReference type="SMART" id="SM00822">
    <property type="entry name" value="PKS_KR"/>
    <property type="match status" value="1"/>
</dbReference>
<dbReference type="PANTHER" id="PTHR42760">
    <property type="entry name" value="SHORT-CHAIN DEHYDROGENASES/REDUCTASES FAMILY MEMBER"/>
    <property type="match status" value="1"/>
</dbReference>
<dbReference type="PRINTS" id="PR00080">
    <property type="entry name" value="SDRFAMILY"/>
</dbReference>
<sequence>MTQGLFSLTGRVALVTGGNGGIGKALALGLKGAGATVVITGRDRAKNRGVEAEFGGADSIIRLDVRDESAVSCAVASVVERFGRLDVLMNNAGNFRAASLLDMSLDDWNVVVDTHLTGSFLCAKYAARAMVQGGEGGKIVNIGSMYSLYGPPGFVNYAAAKTGILGLTRAMAVELGVHGIQVNAILPGWYETDITQGVPATERGERVRRKTPAGRWGEPGDLVGAAVFLAGSASDFVTGVALPVDGGYAIADRLLPE</sequence>
<dbReference type="RefSeq" id="WP_189133961.1">
    <property type="nucleotide sequence ID" value="NZ_BMMS01000023.1"/>
</dbReference>
<dbReference type="PANTHER" id="PTHR42760:SF40">
    <property type="entry name" value="3-OXOACYL-[ACYL-CARRIER-PROTEIN] REDUCTASE, CHLOROPLASTIC"/>
    <property type="match status" value="1"/>
</dbReference>
<comment type="caution">
    <text evidence="4">The sequence shown here is derived from an EMBL/GenBank/DDBJ whole genome shotgun (WGS) entry which is preliminary data.</text>
</comment>
<dbReference type="Gene3D" id="3.40.50.720">
    <property type="entry name" value="NAD(P)-binding Rossmann-like Domain"/>
    <property type="match status" value="1"/>
</dbReference>
<dbReference type="InterPro" id="IPR020904">
    <property type="entry name" value="Sc_DH/Rdtase_CS"/>
</dbReference>
<dbReference type="Proteomes" id="UP000641932">
    <property type="component" value="Unassembled WGS sequence"/>
</dbReference>
<dbReference type="PRINTS" id="PR00081">
    <property type="entry name" value="GDHRDH"/>
</dbReference>
<proteinExistence type="inferred from homology"/>
<feature type="domain" description="Ketoreductase" evidence="3">
    <location>
        <begin position="11"/>
        <end position="192"/>
    </location>
</feature>
<dbReference type="Pfam" id="PF13561">
    <property type="entry name" value="adh_short_C2"/>
    <property type="match status" value="1"/>
</dbReference>
<protein>
    <submittedName>
        <fullName evidence="4">2-deoxy-D-gluconate 3-dehydrogenase</fullName>
    </submittedName>
</protein>
<evidence type="ECO:0000313" key="4">
    <source>
        <dbReference type="EMBL" id="GGO94372.1"/>
    </source>
</evidence>
<dbReference type="PROSITE" id="PS00061">
    <property type="entry name" value="ADH_SHORT"/>
    <property type="match status" value="1"/>
</dbReference>
<accession>A0A918DZL9</accession>
<keyword evidence="2" id="KW-0560">Oxidoreductase</keyword>
<dbReference type="AlphaFoldDB" id="A0A918DZL9"/>
<dbReference type="GO" id="GO:0030497">
    <property type="term" value="P:fatty acid elongation"/>
    <property type="evidence" value="ECO:0007669"/>
    <property type="project" value="TreeGrafter"/>
</dbReference>
<evidence type="ECO:0000313" key="5">
    <source>
        <dbReference type="Proteomes" id="UP000641932"/>
    </source>
</evidence>
<evidence type="ECO:0000256" key="2">
    <source>
        <dbReference type="ARBA" id="ARBA00023002"/>
    </source>
</evidence>
<dbReference type="InterPro" id="IPR036291">
    <property type="entry name" value="NAD(P)-bd_dom_sf"/>
</dbReference>
<dbReference type="InterPro" id="IPR002347">
    <property type="entry name" value="SDR_fam"/>
</dbReference>
<dbReference type="GO" id="GO:0016616">
    <property type="term" value="F:oxidoreductase activity, acting on the CH-OH group of donors, NAD or NADP as acceptor"/>
    <property type="evidence" value="ECO:0007669"/>
    <property type="project" value="UniProtKB-ARBA"/>
</dbReference>
<name>A0A918DZL9_9ACTN</name>
<reference evidence="4" key="2">
    <citation type="submission" date="2020-09" db="EMBL/GenBank/DDBJ databases">
        <authorList>
            <person name="Sun Q."/>
            <person name="Zhou Y."/>
        </authorList>
    </citation>
    <scope>NUCLEOTIDE SEQUENCE</scope>
    <source>
        <strain evidence="4">CGMCC 4.7201</strain>
    </source>
</reference>
<reference evidence="4" key="1">
    <citation type="journal article" date="2014" name="Int. J. Syst. Evol. Microbiol.">
        <title>Complete genome sequence of Corynebacterium casei LMG S-19264T (=DSM 44701T), isolated from a smear-ripened cheese.</title>
        <authorList>
            <consortium name="US DOE Joint Genome Institute (JGI-PGF)"/>
            <person name="Walter F."/>
            <person name="Albersmeier A."/>
            <person name="Kalinowski J."/>
            <person name="Ruckert C."/>
        </authorList>
    </citation>
    <scope>NUCLEOTIDE SEQUENCE</scope>
    <source>
        <strain evidence="4">CGMCC 4.7201</strain>
    </source>
</reference>
<dbReference type="FunFam" id="3.40.50.720:FF:000084">
    <property type="entry name" value="Short-chain dehydrogenase reductase"/>
    <property type="match status" value="1"/>
</dbReference>
<dbReference type="EMBL" id="BMMS01000023">
    <property type="protein sequence ID" value="GGO94372.1"/>
    <property type="molecule type" value="Genomic_DNA"/>
</dbReference>
<dbReference type="InterPro" id="IPR057326">
    <property type="entry name" value="KR_dom"/>
</dbReference>
<keyword evidence="5" id="KW-1185">Reference proteome</keyword>
<evidence type="ECO:0000256" key="1">
    <source>
        <dbReference type="ARBA" id="ARBA00006484"/>
    </source>
</evidence>
<comment type="similarity">
    <text evidence="1">Belongs to the short-chain dehydrogenases/reductases (SDR) family.</text>
</comment>
<organism evidence="4 5">
    <name type="scientific">Wenjunlia tyrosinilytica</name>
    <dbReference type="NCBI Taxonomy" id="1544741"/>
    <lineage>
        <taxon>Bacteria</taxon>
        <taxon>Bacillati</taxon>
        <taxon>Actinomycetota</taxon>
        <taxon>Actinomycetes</taxon>
        <taxon>Kitasatosporales</taxon>
        <taxon>Streptomycetaceae</taxon>
        <taxon>Wenjunlia</taxon>
    </lineage>
</organism>